<feature type="non-terminal residue" evidence="2">
    <location>
        <position position="177"/>
    </location>
</feature>
<protein>
    <submittedName>
        <fullName evidence="2">Uncharacterized protein</fullName>
    </submittedName>
</protein>
<feature type="compositionally biased region" description="Basic residues" evidence="1">
    <location>
        <begin position="52"/>
        <end position="74"/>
    </location>
</feature>
<evidence type="ECO:0000256" key="1">
    <source>
        <dbReference type="SAM" id="MobiDB-lite"/>
    </source>
</evidence>
<feature type="compositionally biased region" description="Basic and acidic residues" evidence="1">
    <location>
        <begin position="18"/>
        <end position="31"/>
    </location>
</feature>
<accession>A0A6J4KHI4</accession>
<feature type="compositionally biased region" description="Basic and acidic residues" evidence="1">
    <location>
        <begin position="40"/>
        <end position="51"/>
    </location>
</feature>
<proteinExistence type="predicted"/>
<name>A0A6J4KHI4_9ACTN</name>
<reference evidence="2" key="1">
    <citation type="submission" date="2020-02" db="EMBL/GenBank/DDBJ databases">
        <authorList>
            <person name="Meier V. D."/>
        </authorList>
    </citation>
    <scope>NUCLEOTIDE SEQUENCE</scope>
    <source>
        <strain evidence="2">AVDCRST_MAG61</strain>
    </source>
</reference>
<feature type="compositionally biased region" description="Basic and acidic residues" evidence="1">
    <location>
        <begin position="147"/>
        <end position="177"/>
    </location>
</feature>
<organism evidence="2">
    <name type="scientific">uncultured Friedmanniella sp</name>
    <dbReference type="NCBI Taxonomy" id="335381"/>
    <lineage>
        <taxon>Bacteria</taxon>
        <taxon>Bacillati</taxon>
        <taxon>Actinomycetota</taxon>
        <taxon>Actinomycetes</taxon>
        <taxon>Propionibacteriales</taxon>
        <taxon>Nocardioidaceae</taxon>
        <taxon>Friedmanniella</taxon>
        <taxon>environmental samples</taxon>
    </lineage>
</organism>
<gene>
    <name evidence="2" type="ORF">AVDCRST_MAG61-1384</name>
</gene>
<feature type="region of interest" description="Disordered" evidence="1">
    <location>
        <begin position="1"/>
        <end position="107"/>
    </location>
</feature>
<sequence>GGEQLVRFGDQQRCTTHRRLEPGAHRTDHRAGRNGHLRRRPDDHLQRDRCGPRGRRTARQRLHLAGRPPSRRPRAPGSPGLQRQPIRLLRGARRSPHRQQRLLPHPPHRDRLRWAAACDLHRSPATDVPNRAGHRSRRAAAELGRPAPDHAVRGDLRRGCQAVDRSHLATDPGRQDL</sequence>
<dbReference type="AlphaFoldDB" id="A0A6J4KHI4"/>
<evidence type="ECO:0000313" key="2">
    <source>
        <dbReference type="EMBL" id="CAA9306115.1"/>
    </source>
</evidence>
<feature type="region of interest" description="Disordered" evidence="1">
    <location>
        <begin position="125"/>
        <end position="177"/>
    </location>
</feature>
<dbReference type="EMBL" id="CADCTT010000196">
    <property type="protein sequence ID" value="CAA9306115.1"/>
    <property type="molecule type" value="Genomic_DNA"/>
</dbReference>
<feature type="non-terminal residue" evidence="2">
    <location>
        <position position="1"/>
    </location>
</feature>
<feature type="compositionally biased region" description="Basic residues" evidence="1">
    <location>
        <begin position="90"/>
        <end position="106"/>
    </location>
</feature>